<dbReference type="AlphaFoldDB" id="A0A6S5TKA2"/>
<sequence>MSIKDLPRDMLVRDLKQAVKADWLKCKPSLVKFRGRFLDYREQAS</sequence>
<evidence type="ECO:0000313" key="2">
    <source>
        <dbReference type="Proteomes" id="UP000515680"/>
    </source>
</evidence>
<dbReference type="RefSeq" id="WP_182815692.1">
    <property type="nucleotide sequence ID" value="NZ_AP022227.1"/>
</dbReference>
<proteinExistence type="predicted"/>
<accession>A0A6S5TKA2</accession>
<protein>
    <submittedName>
        <fullName evidence="1">Uncharacterized protein</fullName>
    </submittedName>
</protein>
<organism evidence="1 2">
    <name type="scientific">Pseudomonas putida</name>
    <name type="common">Arthrobacter siderocapsulatus</name>
    <dbReference type="NCBI Taxonomy" id="303"/>
    <lineage>
        <taxon>Bacteria</taxon>
        <taxon>Pseudomonadati</taxon>
        <taxon>Pseudomonadota</taxon>
        <taxon>Gammaproteobacteria</taxon>
        <taxon>Pseudomonadales</taxon>
        <taxon>Pseudomonadaceae</taxon>
        <taxon>Pseudomonas</taxon>
    </lineage>
</organism>
<reference evidence="1 2" key="1">
    <citation type="submission" date="2019-12" db="EMBL/GenBank/DDBJ databases">
        <title>complete genome sequences of Pseudomonas putida str. WP8-W18-CRE-01 isolated from wastewater treatment plant effluent.</title>
        <authorList>
            <person name="Sekizuka T."/>
            <person name="Itokawa K."/>
            <person name="Yatsu K."/>
            <person name="Inamine Y."/>
            <person name="Kuroda M."/>
        </authorList>
    </citation>
    <scope>NUCLEOTIDE SEQUENCE [LARGE SCALE GENOMIC DNA]</scope>
    <source>
        <strain evidence="1 2">WP8-W18-CRE-01</strain>
    </source>
</reference>
<evidence type="ECO:0000313" key="1">
    <source>
        <dbReference type="EMBL" id="BBT40920.1"/>
    </source>
</evidence>
<name>A0A6S5TKA2_PSEPU</name>
<gene>
    <name evidence="1" type="ORF">WP8W18C01_32610</name>
</gene>
<dbReference type="EMBL" id="AP022227">
    <property type="protein sequence ID" value="BBT40920.1"/>
    <property type="molecule type" value="Genomic_DNA"/>
</dbReference>
<dbReference type="Proteomes" id="UP000515680">
    <property type="component" value="Chromosome"/>
</dbReference>